<name>A0A9W9Q6M1_9EURO</name>
<keyword evidence="2" id="KW-1185">Reference proteome</keyword>
<reference evidence="1" key="1">
    <citation type="submission" date="2022-12" db="EMBL/GenBank/DDBJ databases">
        <authorList>
            <person name="Petersen C."/>
        </authorList>
    </citation>
    <scope>NUCLEOTIDE SEQUENCE</scope>
    <source>
        <strain evidence="1">IBT 21472</strain>
    </source>
</reference>
<evidence type="ECO:0000313" key="2">
    <source>
        <dbReference type="Proteomes" id="UP001147746"/>
    </source>
</evidence>
<dbReference type="AlphaFoldDB" id="A0A9W9Q6M1"/>
<accession>A0A9W9Q6M1</accession>
<proteinExistence type="predicted"/>
<evidence type="ECO:0000313" key="1">
    <source>
        <dbReference type="EMBL" id="KAJ5323346.1"/>
    </source>
</evidence>
<dbReference type="EMBL" id="JAPZBO010000002">
    <property type="protein sequence ID" value="KAJ5323346.1"/>
    <property type="molecule type" value="Genomic_DNA"/>
</dbReference>
<dbReference type="Proteomes" id="UP001147746">
    <property type="component" value="Unassembled WGS sequence"/>
</dbReference>
<protein>
    <submittedName>
        <fullName evidence="1">Uncharacterized protein</fullName>
    </submittedName>
</protein>
<comment type="caution">
    <text evidence="1">The sequence shown here is derived from an EMBL/GenBank/DDBJ whole genome shotgun (WGS) entry which is preliminary data.</text>
</comment>
<reference evidence="1" key="2">
    <citation type="journal article" date="2023" name="IMA Fungus">
        <title>Comparative genomic study of the Penicillium genus elucidates a diverse pangenome and 15 lateral gene transfer events.</title>
        <authorList>
            <person name="Petersen C."/>
            <person name="Sorensen T."/>
            <person name="Nielsen M.R."/>
            <person name="Sondergaard T.E."/>
            <person name="Sorensen J.L."/>
            <person name="Fitzpatrick D.A."/>
            <person name="Frisvad J.C."/>
            <person name="Nielsen K.L."/>
        </authorList>
    </citation>
    <scope>NUCLEOTIDE SEQUENCE</scope>
    <source>
        <strain evidence="1">IBT 21472</strain>
    </source>
</reference>
<feature type="non-terminal residue" evidence="1">
    <location>
        <position position="183"/>
    </location>
</feature>
<organism evidence="1 2">
    <name type="scientific">Penicillium atrosanguineum</name>
    <dbReference type="NCBI Taxonomy" id="1132637"/>
    <lineage>
        <taxon>Eukaryota</taxon>
        <taxon>Fungi</taxon>
        <taxon>Dikarya</taxon>
        <taxon>Ascomycota</taxon>
        <taxon>Pezizomycotina</taxon>
        <taxon>Eurotiomycetes</taxon>
        <taxon>Eurotiomycetidae</taxon>
        <taxon>Eurotiales</taxon>
        <taxon>Aspergillaceae</taxon>
        <taxon>Penicillium</taxon>
    </lineage>
</organism>
<gene>
    <name evidence="1" type="ORF">N7476_001946</name>
</gene>
<sequence length="183" mass="21099">SGYNVRVALVLFIKETGQLCVAARHTISFSSSDAHLTAEPTFACPHQDLLSLVPRNQAAEDPHIYQTLISSKPYQDLVSLVPGKLVSKACPMCQTLITKYALPEDMNQAVFWVVRNLGSCEWPADRPWLDQCRLTGAWFSHNEKYWYRSQHLRKMTQGVHGQWKRNYCQEQKRRLLQHQREAS</sequence>